<sequence length="68" mass="7370">MSPNGFQSIQRILLGGEAAVAADAGVEYAVRRLHRADEVAVLVITAQLGVDQRLGELERRSSRTGHRT</sequence>
<reference evidence="2" key="1">
    <citation type="submission" date="2015-03" db="EMBL/GenBank/DDBJ databases">
        <authorList>
            <consortium name="Pathogen Informatics"/>
        </authorList>
    </citation>
    <scope>NUCLEOTIDE SEQUENCE [LARGE SCALE GENOMIC DNA]</scope>
    <source>
        <strain evidence="2">N09902308</strain>
    </source>
</reference>
<protein>
    <submittedName>
        <fullName evidence="1">Uncharacterized protein</fullName>
    </submittedName>
</protein>
<proteinExistence type="predicted"/>
<dbReference type="AlphaFoldDB" id="A0A916LCJ5"/>
<accession>A0A916LCJ5</accession>
<gene>
    <name evidence="1" type="ORF">ERS007739_02953</name>
</gene>
<dbReference type="Proteomes" id="UP000039021">
    <property type="component" value="Unassembled WGS sequence"/>
</dbReference>
<organism evidence="1 2">
    <name type="scientific">Mycobacterium tuberculosis</name>
    <dbReference type="NCBI Taxonomy" id="1773"/>
    <lineage>
        <taxon>Bacteria</taxon>
        <taxon>Bacillati</taxon>
        <taxon>Actinomycetota</taxon>
        <taxon>Actinomycetes</taxon>
        <taxon>Mycobacteriales</taxon>
        <taxon>Mycobacteriaceae</taxon>
        <taxon>Mycobacterium</taxon>
        <taxon>Mycobacterium tuberculosis complex</taxon>
    </lineage>
</organism>
<name>A0A916LCJ5_MYCTX</name>
<comment type="caution">
    <text evidence="1">The sequence shown here is derived from an EMBL/GenBank/DDBJ whole genome shotgun (WGS) entry which is preliminary data.</text>
</comment>
<evidence type="ECO:0000313" key="2">
    <source>
        <dbReference type="Proteomes" id="UP000039021"/>
    </source>
</evidence>
<dbReference type="EMBL" id="CSBK01001442">
    <property type="protein sequence ID" value="COY67113.1"/>
    <property type="molecule type" value="Genomic_DNA"/>
</dbReference>
<evidence type="ECO:0000313" key="1">
    <source>
        <dbReference type="EMBL" id="COY67113.1"/>
    </source>
</evidence>